<name>A0A0C3C5K8_HEBCY</name>
<feature type="transmembrane region" description="Helical" evidence="1">
    <location>
        <begin position="31"/>
        <end position="52"/>
    </location>
</feature>
<accession>A0A0C3C5K8</accession>
<keyword evidence="1" id="KW-0472">Membrane</keyword>
<dbReference type="Proteomes" id="UP000053424">
    <property type="component" value="Unassembled WGS sequence"/>
</dbReference>
<protein>
    <submittedName>
        <fullName evidence="2">Uncharacterized protein</fullName>
    </submittedName>
</protein>
<sequence>MPIIYLTGLSIVFCLPMIVLSIVNFGMLSIWLNATVAILILIHHFAFLAITWRARKHGSSSKMVVIDDDESTSLTMDLEPPFAFSLLNVLFTSFLCIVTALAFSIMVDITSRGPSRSTLPVERIGSHKWNIKVQIAQTTVLGAELVTLIAALVFCAMGLKRLSDVKERREAELEYGAELLAVSVNCNSTASTTGHGRIQPDLDSMSINHYHAPAPAPIIQIFGFTHSPSHLSDWQVFLLLD</sequence>
<dbReference type="EMBL" id="KN831785">
    <property type="protein sequence ID" value="KIM39549.1"/>
    <property type="molecule type" value="Genomic_DNA"/>
</dbReference>
<keyword evidence="1" id="KW-1133">Transmembrane helix</keyword>
<dbReference type="HOGENOM" id="CLU_100664_0_0_1"/>
<keyword evidence="3" id="KW-1185">Reference proteome</keyword>
<reference evidence="3" key="2">
    <citation type="submission" date="2015-01" db="EMBL/GenBank/DDBJ databases">
        <title>Evolutionary Origins and Diversification of the Mycorrhizal Mutualists.</title>
        <authorList>
            <consortium name="DOE Joint Genome Institute"/>
            <consortium name="Mycorrhizal Genomics Consortium"/>
            <person name="Kohler A."/>
            <person name="Kuo A."/>
            <person name="Nagy L.G."/>
            <person name="Floudas D."/>
            <person name="Copeland A."/>
            <person name="Barry K.W."/>
            <person name="Cichocki N."/>
            <person name="Veneault-Fourrey C."/>
            <person name="LaButti K."/>
            <person name="Lindquist E.A."/>
            <person name="Lipzen A."/>
            <person name="Lundell T."/>
            <person name="Morin E."/>
            <person name="Murat C."/>
            <person name="Riley R."/>
            <person name="Ohm R."/>
            <person name="Sun H."/>
            <person name="Tunlid A."/>
            <person name="Henrissat B."/>
            <person name="Grigoriev I.V."/>
            <person name="Hibbett D.S."/>
            <person name="Martin F."/>
        </authorList>
    </citation>
    <scope>NUCLEOTIDE SEQUENCE [LARGE SCALE GENOMIC DNA]</scope>
    <source>
        <strain evidence="3">h7</strain>
    </source>
</reference>
<proteinExistence type="predicted"/>
<dbReference type="OrthoDB" id="3196762at2759"/>
<organism evidence="2 3">
    <name type="scientific">Hebeloma cylindrosporum</name>
    <dbReference type="NCBI Taxonomy" id="76867"/>
    <lineage>
        <taxon>Eukaryota</taxon>
        <taxon>Fungi</taxon>
        <taxon>Dikarya</taxon>
        <taxon>Basidiomycota</taxon>
        <taxon>Agaricomycotina</taxon>
        <taxon>Agaricomycetes</taxon>
        <taxon>Agaricomycetidae</taxon>
        <taxon>Agaricales</taxon>
        <taxon>Agaricineae</taxon>
        <taxon>Hymenogastraceae</taxon>
        <taxon>Hebeloma</taxon>
    </lineage>
</organism>
<dbReference type="AlphaFoldDB" id="A0A0C3C5K8"/>
<keyword evidence="1" id="KW-0812">Transmembrane</keyword>
<feature type="transmembrane region" description="Helical" evidence="1">
    <location>
        <begin position="135"/>
        <end position="159"/>
    </location>
</feature>
<feature type="transmembrane region" description="Helical" evidence="1">
    <location>
        <begin position="82"/>
        <end position="107"/>
    </location>
</feature>
<evidence type="ECO:0000256" key="1">
    <source>
        <dbReference type="SAM" id="Phobius"/>
    </source>
</evidence>
<evidence type="ECO:0000313" key="2">
    <source>
        <dbReference type="EMBL" id="KIM39549.1"/>
    </source>
</evidence>
<evidence type="ECO:0000313" key="3">
    <source>
        <dbReference type="Proteomes" id="UP000053424"/>
    </source>
</evidence>
<reference evidence="2 3" key="1">
    <citation type="submission" date="2014-04" db="EMBL/GenBank/DDBJ databases">
        <authorList>
            <consortium name="DOE Joint Genome Institute"/>
            <person name="Kuo A."/>
            <person name="Gay G."/>
            <person name="Dore J."/>
            <person name="Kohler A."/>
            <person name="Nagy L.G."/>
            <person name="Floudas D."/>
            <person name="Copeland A."/>
            <person name="Barry K.W."/>
            <person name="Cichocki N."/>
            <person name="Veneault-Fourrey C."/>
            <person name="LaButti K."/>
            <person name="Lindquist E.A."/>
            <person name="Lipzen A."/>
            <person name="Lundell T."/>
            <person name="Morin E."/>
            <person name="Murat C."/>
            <person name="Sun H."/>
            <person name="Tunlid A."/>
            <person name="Henrissat B."/>
            <person name="Grigoriev I.V."/>
            <person name="Hibbett D.S."/>
            <person name="Martin F."/>
            <person name="Nordberg H.P."/>
            <person name="Cantor M.N."/>
            <person name="Hua S.X."/>
        </authorList>
    </citation>
    <scope>NUCLEOTIDE SEQUENCE [LARGE SCALE GENOMIC DNA]</scope>
    <source>
        <strain evidence="3">h7</strain>
    </source>
</reference>
<gene>
    <name evidence="2" type="ORF">M413DRAFT_12132</name>
</gene>